<keyword evidence="8" id="KW-0862">Zinc</keyword>
<dbReference type="InterPro" id="IPR002156">
    <property type="entry name" value="RNaseH_domain"/>
</dbReference>
<dbReference type="Pfam" id="PF02022">
    <property type="entry name" value="Integrase_Zn"/>
    <property type="match status" value="1"/>
</dbReference>
<evidence type="ECO:0000256" key="3">
    <source>
        <dbReference type="ARBA" id="ARBA00022722"/>
    </source>
</evidence>
<dbReference type="PROSITE" id="PS50876">
    <property type="entry name" value="ZF_INTEGRASE"/>
    <property type="match status" value="1"/>
</dbReference>
<dbReference type="GO" id="GO:0003964">
    <property type="term" value="F:RNA-directed DNA polymerase activity"/>
    <property type="evidence" value="ECO:0007669"/>
    <property type="project" value="UniProtKB-KW"/>
</dbReference>
<evidence type="ECO:0000256" key="1">
    <source>
        <dbReference type="ARBA" id="ARBA00022679"/>
    </source>
</evidence>
<feature type="non-terminal residue" evidence="11">
    <location>
        <position position="137"/>
    </location>
</feature>
<keyword evidence="12" id="KW-1185">Reference proteome</keyword>
<feature type="domain" description="RNase H type-1" evidence="10">
    <location>
        <begin position="1"/>
        <end position="95"/>
    </location>
</feature>
<evidence type="ECO:0000313" key="11">
    <source>
        <dbReference type="EMBL" id="NXN16917.1"/>
    </source>
</evidence>
<dbReference type="OrthoDB" id="9395371at2759"/>
<dbReference type="PROSITE" id="PS50879">
    <property type="entry name" value="RNASE_H_1"/>
    <property type="match status" value="1"/>
</dbReference>
<evidence type="ECO:0000313" key="12">
    <source>
        <dbReference type="Proteomes" id="UP000557230"/>
    </source>
</evidence>
<dbReference type="GO" id="GO:0035613">
    <property type="term" value="F:RNA stem-loop binding"/>
    <property type="evidence" value="ECO:0007669"/>
    <property type="project" value="TreeGrafter"/>
</dbReference>
<organism evidence="11 12">
    <name type="scientific">Indicator maculatus</name>
    <name type="common">spotted honeyguide</name>
    <dbReference type="NCBI Taxonomy" id="545262"/>
    <lineage>
        <taxon>Eukaryota</taxon>
        <taxon>Metazoa</taxon>
        <taxon>Chordata</taxon>
        <taxon>Craniata</taxon>
        <taxon>Vertebrata</taxon>
        <taxon>Euteleostomi</taxon>
        <taxon>Archelosauria</taxon>
        <taxon>Archosauria</taxon>
        <taxon>Dinosauria</taxon>
        <taxon>Saurischia</taxon>
        <taxon>Theropoda</taxon>
        <taxon>Coelurosauria</taxon>
        <taxon>Aves</taxon>
        <taxon>Neognathae</taxon>
        <taxon>Neoaves</taxon>
        <taxon>Telluraves</taxon>
        <taxon>Coraciimorphae</taxon>
        <taxon>Piciformes</taxon>
        <taxon>Indicatoridae</taxon>
        <taxon>Indicator</taxon>
    </lineage>
</organism>
<name>A0A7L1GSN7_9PICI</name>
<dbReference type="AlphaFoldDB" id="A0A7L1GSN7"/>
<dbReference type="InterPro" id="IPR017856">
    <property type="entry name" value="Integrase-like_N"/>
</dbReference>
<keyword evidence="6" id="KW-0378">Hydrolase</keyword>
<evidence type="ECO:0000256" key="5">
    <source>
        <dbReference type="ARBA" id="ARBA00022759"/>
    </source>
</evidence>
<keyword evidence="3" id="KW-0540">Nuclease</keyword>
<evidence type="ECO:0000256" key="7">
    <source>
        <dbReference type="ARBA" id="ARBA00022918"/>
    </source>
</evidence>
<dbReference type="GO" id="GO:0004523">
    <property type="term" value="F:RNA-DNA hybrid ribonuclease activity"/>
    <property type="evidence" value="ECO:0007669"/>
    <property type="project" value="InterPro"/>
</dbReference>
<keyword evidence="7" id="KW-0695">RNA-directed DNA polymerase</keyword>
<dbReference type="InterPro" id="IPR036397">
    <property type="entry name" value="RNaseH_sf"/>
</dbReference>
<evidence type="ECO:0000256" key="6">
    <source>
        <dbReference type="ARBA" id="ARBA00022801"/>
    </source>
</evidence>
<feature type="non-terminal residue" evidence="11">
    <location>
        <position position="1"/>
    </location>
</feature>
<dbReference type="Gene3D" id="3.30.420.10">
    <property type="entry name" value="Ribonuclease H-like superfamily/Ribonuclease H"/>
    <property type="match status" value="1"/>
</dbReference>
<keyword evidence="5" id="KW-0255">Endonuclease</keyword>
<dbReference type="Proteomes" id="UP000557230">
    <property type="component" value="Unassembled WGS sequence"/>
</dbReference>
<dbReference type="SUPFAM" id="SSF53098">
    <property type="entry name" value="Ribonuclease H-like"/>
    <property type="match status" value="1"/>
</dbReference>
<comment type="caution">
    <text evidence="11">The sequence shown here is derived from an EMBL/GenBank/DDBJ whole genome shotgun (WGS) entry which is preliminary data.</text>
</comment>
<keyword evidence="2" id="KW-0548">Nucleotidyltransferase</keyword>
<accession>A0A7L1GSN7</accession>
<evidence type="ECO:0000259" key="10">
    <source>
        <dbReference type="PROSITE" id="PS50879"/>
    </source>
</evidence>
<dbReference type="EMBL" id="VXBD01012093">
    <property type="protein sequence ID" value="NXN16917.1"/>
    <property type="molecule type" value="Genomic_DNA"/>
</dbReference>
<feature type="domain" description="Integrase-type" evidence="9">
    <location>
        <begin position="97"/>
        <end position="137"/>
    </location>
</feature>
<keyword evidence="4" id="KW-0479">Metal-binding</keyword>
<dbReference type="GO" id="GO:0008270">
    <property type="term" value="F:zinc ion binding"/>
    <property type="evidence" value="ECO:0007669"/>
    <property type="project" value="UniProtKB-KW"/>
</dbReference>
<dbReference type="PANTHER" id="PTHR41694:SF3">
    <property type="entry name" value="RNA-DIRECTED DNA POLYMERASE-RELATED"/>
    <property type="match status" value="1"/>
</dbReference>
<dbReference type="Gene3D" id="1.10.10.200">
    <property type="match status" value="1"/>
</dbReference>
<dbReference type="InterPro" id="IPR012337">
    <property type="entry name" value="RNaseH-like_sf"/>
</dbReference>
<protein>
    <submittedName>
        <fullName evidence="11">POK18 protein</fullName>
    </submittedName>
</protein>
<dbReference type="Pfam" id="PF00075">
    <property type="entry name" value="RNase_H"/>
    <property type="match status" value="1"/>
</dbReference>
<proteinExistence type="predicted"/>
<evidence type="ECO:0000256" key="4">
    <source>
        <dbReference type="ARBA" id="ARBA00022723"/>
    </source>
</evidence>
<keyword evidence="8" id="KW-0863">Zinc-finger</keyword>
<gene>
    <name evidence="11" type="primary">Ervk18_2</name>
    <name evidence="11" type="ORF">INDMAC_R15609</name>
</gene>
<reference evidence="11 12" key="1">
    <citation type="submission" date="2019-09" db="EMBL/GenBank/DDBJ databases">
        <title>Bird 10,000 Genomes (B10K) Project - Family phase.</title>
        <authorList>
            <person name="Zhang G."/>
        </authorList>
    </citation>
    <scope>NUCLEOTIDE SEQUENCE [LARGE SCALE GENOMIC DNA]</scope>
    <source>
        <strain evidence="11">B10K-DU-001-78</strain>
        <tissue evidence="11">Muscle</tissue>
    </source>
</reference>
<evidence type="ECO:0000256" key="2">
    <source>
        <dbReference type="ARBA" id="ARBA00022695"/>
    </source>
</evidence>
<evidence type="ECO:0000256" key="8">
    <source>
        <dbReference type="PROSITE-ProRule" id="PRU00450"/>
    </source>
</evidence>
<evidence type="ECO:0000259" key="9">
    <source>
        <dbReference type="PROSITE" id="PS50876"/>
    </source>
</evidence>
<dbReference type="PANTHER" id="PTHR41694">
    <property type="entry name" value="ENDOGENOUS RETROVIRUS GROUP K MEMBER POL PROTEIN"/>
    <property type="match status" value="1"/>
</dbReference>
<dbReference type="SUPFAM" id="SSF46919">
    <property type="entry name" value="N-terminal Zn binding domain of HIV integrase"/>
    <property type="match status" value="1"/>
</dbReference>
<dbReference type="InterPro" id="IPR003308">
    <property type="entry name" value="Integrase_Zn-bd_dom_N"/>
</dbReference>
<keyword evidence="1" id="KW-0808">Transferase</keyword>
<sequence>VELTAVVTAFEQWSEPINIITDSAYVAGLISRLERAYLKDTSNPHLFALLYKLKWLLDHCSNPYFIQHIQSHTALPGPGAEGNVKADALPGAVVLPDKFAQAKISHDFYHQSTKTSQRSFQLMQEQAQQIIQSCSDC</sequence>